<organism evidence="1 2">
    <name type="scientific">Methylosinus sporium</name>
    <dbReference type="NCBI Taxonomy" id="428"/>
    <lineage>
        <taxon>Bacteria</taxon>
        <taxon>Pseudomonadati</taxon>
        <taxon>Pseudomonadota</taxon>
        <taxon>Alphaproteobacteria</taxon>
        <taxon>Hyphomicrobiales</taxon>
        <taxon>Methylocystaceae</taxon>
        <taxon>Methylosinus</taxon>
    </lineage>
</organism>
<sequence length="109" mass="11772">MSRSPIDVLFGHADMRCTICGAPAGACSCWTRCACGWTYETGKACRNPNCTVSPRVTIVCPTCGRSKHMLPDPSDPPRTARILLDCPKCIRGATTTIEYFDAEGNEIDG</sequence>
<keyword evidence="2" id="KW-1185">Reference proteome</keyword>
<dbReference type="OrthoDB" id="9987852at2"/>
<gene>
    <name evidence="1" type="ORF">C5689_06100</name>
</gene>
<dbReference type="EMBL" id="PUIV01000006">
    <property type="protein sequence ID" value="PWB94632.1"/>
    <property type="molecule type" value="Genomic_DNA"/>
</dbReference>
<dbReference type="Proteomes" id="UP000245137">
    <property type="component" value="Unassembled WGS sequence"/>
</dbReference>
<name>A0A2U1SSQ8_METSR</name>
<evidence type="ECO:0000313" key="2">
    <source>
        <dbReference type="Proteomes" id="UP000245137"/>
    </source>
</evidence>
<proteinExistence type="predicted"/>
<comment type="caution">
    <text evidence="1">The sequence shown here is derived from an EMBL/GenBank/DDBJ whole genome shotgun (WGS) entry which is preliminary data.</text>
</comment>
<dbReference type="PROSITE" id="PS51257">
    <property type="entry name" value="PROKAR_LIPOPROTEIN"/>
    <property type="match status" value="1"/>
</dbReference>
<dbReference type="RefSeq" id="WP_108916385.1">
    <property type="nucleotide sequence ID" value="NZ_BGJY01000018.1"/>
</dbReference>
<dbReference type="AlphaFoldDB" id="A0A2U1SSQ8"/>
<evidence type="ECO:0000313" key="1">
    <source>
        <dbReference type="EMBL" id="PWB94632.1"/>
    </source>
</evidence>
<accession>A0A2U1SSQ8</accession>
<reference evidence="1 2" key="1">
    <citation type="journal article" date="2018" name="Appl. Microbiol. Biotechnol.">
        <title>Co-cultivation of the strictly anaerobic methanogen Methanosarcina barkeri with aerobic methanotrophs in an oxygen-limited membrane bioreactor.</title>
        <authorList>
            <person name="In 't Zandt M.H."/>
            <person name="van den Bosch T.J.M."/>
            <person name="Rijkers R."/>
            <person name="van Kessel M.A.H.J."/>
            <person name="Jetten M.S.M."/>
            <person name="Welte C.U."/>
        </authorList>
    </citation>
    <scope>NUCLEOTIDE SEQUENCE [LARGE SCALE GENOMIC DNA]</scope>
    <source>
        <strain evidence="1 2">DSM 17706</strain>
    </source>
</reference>
<protein>
    <submittedName>
        <fullName evidence="1">Uncharacterized protein</fullName>
    </submittedName>
</protein>